<sequence>LVLNNDIIYHPARINSSTTIPTTPDVSQHHIAYMIVGSVEHDEKKLFYYEFMLSNLDDKSFIPITLTYTEDTDDIVAQNYVLKSWLERFRFDHEYLYKSSLPSLSKNYSFTQPLIILVDDHRETPLNNST</sequence>
<evidence type="ECO:0000313" key="2">
    <source>
        <dbReference type="Proteomes" id="UP000663845"/>
    </source>
</evidence>
<accession>A0A815XRV9</accession>
<gene>
    <name evidence="1" type="ORF">JYZ213_LOCUS46876</name>
</gene>
<proteinExistence type="predicted"/>
<organism evidence="1 2">
    <name type="scientific">Adineta steineri</name>
    <dbReference type="NCBI Taxonomy" id="433720"/>
    <lineage>
        <taxon>Eukaryota</taxon>
        <taxon>Metazoa</taxon>
        <taxon>Spiralia</taxon>
        <taxon>Gnathifera</taxon>
        <taxon>Rotifera</taxon>
        <taxon>Eurotatoria</taxon>
        <taxon>Bdelloidea</taxon>
        <taxon>Adinetida</taxon>
        <taxon>Adinetidae</taxon>
        <taxon>Adineta</taxon>
    </lineage>
</organism>
<evidence type="ECO:0000313" key="1">
    <source>
        <dbReference type="EMBL" id="CAF1560957.1"/>
    </source>
</evidence>
<feature type="non-terminal residue" evidence="1">
    <location>
        <position position="1"/>
    </location>
</feature>
<name>A0A815XRV9_9BILA</name>
<reference evidence="1" key="1">
    <citation type="submission" date="2021-02" db="EMBL/GenBank/DDBJ databases">
        <authorList>
            <person name="Nowell W R."/>
        </authorList>
    </citation>
    <scope>NUCLEOTIDE SEQUENCE</scope>
</reference>
<feature type="non-terminal residue" evidence="1">
    <location>
        <position position="130"/>
    </location>
</feature>
<dbReference type="Proteomes" id="UP000663845">
    <property type="component" value="Unassembled WGS sequence"/>
</dbReference>
<dbReference type="EMBL" id="CAJNOG010006577">
    <property type="protein sequence ID" value="CAF1560957.1"/>
    <property type="molecule type" value="Genomic_DNA"/>
</dbReference>
<dbReference type="AlphaFoldDB" id="A0A815XRV9"/>
<protein>
    <submittedName>
        <fullName evidence="1">Uncharacterized protein</fullName>
    </submittedName>
</protein>
<comment type="caution">
    <text evidence="1">The sequence shown here is derived from an EMBL/GenBank/DDBJ whole genome shotgun (WGS) entry which is preliminary data.</text>
</comment>